<dbReference type="GeneID" id="27718563"/>
<dbReference type="EMBL" id="JOWA01000022">
    <property type="protein sequence ID" value="KEZ46598.1"/>
    <property type="molecule type" value="Genomic_DNA"/>
</dbReference>
<evidence type="ECO:0008006" key="3">
    <source>
        <dbReference type="Google" id="ProtNLM"/>
    </source>
</evidence>
<evidence type="ECO:0000313" key="1">
    <source>
        <dbReference type="EMBL" id="KEZ46598.1"/>
    </source>
</evidence>
<accession>A0A084GGY6</accession>
<comment type="caution">
    <text evidence="1">The sequence shown here is derived from an EMBL/GenBank/DDBJ whole genome shotgun (WGS) entry which is preliminary data.</text>
</comment>
<sequence length="379" mass="42883">MKQCTFIQNLPRPRLLARRYDRTHAYSDEAPRRGRMPTLEAADRARRQDESEGVIKVDAENKTVETAAGTLPLSPVMNPNWIATAQRFTKPKESPKPQPTGRWRRLFAKNIYAQALAQPIRACALTSARLPQYFLQQFRPVLNPATQTAWWMPSELTRKTRTTSSDILVQNNSTLNVVEGRRGPASYVLAHRRVMCRGQIKPLRRSWISGRLMSPRSRDIQKLPGKRPPVWKEGMDRAVLGMMRDEVVADLLELAKAVEEEGKLFIVPVKEWADAEPVKMKGCILWWAGRQAAENGEGAETTDEDSMSPRPYTTLDVKGVYGSKLPVHNLHSILGAPHLARLRRGSAIFRDNTMAVVARVKTIPVQKKLWKIHGYVAGR</sequence>
<dbReference type="OMA" id="PFRWKHP"/>
<dbReference type="VEuPathDB" id="FungiDB:SAPIO_CDS0411"/>
<dbReference type="OrthoDB" id="3363286at2759"/>
<dbReference type="RefSeq" id="XP_016646397.1">
    <property type="nucleotide sequence ID" value="XM_016783197.1"/>
</dbReference>
<keyword evidence="2" id="KW-1185">Reference proteome</keyword>
<dbReference type="KEGG" id="sapo:SAPIO_CDS0411"/>
<proteinExistence type="predicted"/>
<gene>
    <name evidence="1" type="ORF">SAPIO_CDS0411</name>
</gene>
<dbReference type="HOGENOM" id="CLU_033344_1_0_1"/>
<reference evidence="1 2" key="1">
    <citation type="journal article" date="2014" name="Genome Announc.">
        <title>Draft genome sequence of the pathogenic fungus Scedosporium apiospermum.</title>
        <authorList>
            <person name="Vandeputte P."/>
            <person name="Ghamrawi S."/>
            <person name="Rechenmann M."/>
            <person name="Iltis A."/>
            <person name="Giraud S."/>
            <person name="Fleury M."/>
            <person name="Thornton C."/>
            <person name="Delhaes L."/>
            <person name="Meyer W."/>
            <person name="Papon N."/>
            <person name="Bouchara J.P."/>
        </authorList>
    </citation>
    <scope>NUCLEOTIDE SEQUENCE [LARGE SCALE GENOMIC DNA]</scope>
    <source>
        <strain evidence="1 2">IHEM 14462</strain>
    </source>
</reference>
<dbReference type="AlphaFoldDB" id="A0A084GGY6"/>
<name>A0A084GGY6_PSEDA</name>
<protein>
    <recommendedName>
        <fullName evidence="3">Esterase-like protein</fullName>
    </recommendedName>
</protein>
<evidence type="ECO:0000313" key="2">
    <source>
        <dbReference type="Proteomes" id="UP000028545"/>
    </source>
</evidence>
<dbReference type="Proteomes" id="UP000028545">
    <property type="component" value="Unassembled WGS sequence"/>
</dbReference>
<organism evidence="1 2">
    <name type="scientific">Pseudallescheria apiosperma</name>
    <name type="common">Scedosporium apiospermum</name>
    <dbReference type="NCBI Taxonomy" id="563466"/>
    <lineage>
        <taxon>Eukaryota</taxon>
        <taxon>Fungi</taxon>
        <taxon>Dikarya</taxon>
        <taxon>Ascomycota</taxon>
        <taxon>Pezizomycotina</taxon>
        <taxon>Sordariomycetes</taxon>
        <taxon>Hypocreomycetidae</taxon>
        <taxon>Microascales</taxon>
        <taxon>Microascaceae</taxon>
        <taxon>Scedosporium</taxon>
    </lineage>
</organism>